<dbReference type="InterPro" id="IPR041332">
    <property type="entry name" value="Pan3_CK"/>
</dbReference>
<evidence type="ECO:0000256" key="1">
    <source>
        <dbReference type="ARBA" id="ARBA00022490"/>
    </source>
</evidence>
<feature type="coiled-coil region" evidence="6">
    <location>
        <begin position="471"/>
        <end position="509"/>
    </location>
</feature>
<feature type="compositionally biased region" description="Basic and acidic residues" evidence="7">
    <location>
        <begin position="1"/>
        <end position="10"/>
    </location>
</feature>
<dbReference type="GO" id="GO:0000932">
    <property type="term" value="C:P-body"/>
    <property type="evidence" value="ECO:0007669"/>
    <property type="project" value="UniProtKB-SubCell"/>
</dbReference>
<gene>
    <name evidence="6" type="primary">PAN3</name>
    <name evidence="9" type="ORF">QR680_012825</name>
</gene>
<feature type="domain" description="Pan3 C-terminal knob" evidence="8">
    <location>
        <begin position="462"/>
        <end position="599"/>
    </location>
</feature>
<evidence type="ECO:0000256" key="3">
    <source>
        <dbReference type="ARBA" id="ARBA00022741"/>
    </source>
</evidence>
<dbReference type="Pfam" id="PF18101">
    <property type="entry name" value="Pan3_CK"/>
    <property type="match status" value="1"/>
</dbReference>
<keyword evidence="4 6" id="KW-0067">ATP-binding</keyword>
<dbReference type="AlphaFoldDB" id="A0AA39I3D9"/>
<evidence type="ECO:0000256" key="6">
    <source>
        <dbReference type="HAMAP-Rule" id="MF_03181"/>
    </source>
</evidence>
<evidence type="ECO:0000256" key="2">
    <source>
        <dbReference type="ARBA" id="ARBA00022664"/>
    </source>
</evidence>
<keyword evidence="10" id="KW-1185">Reference proteome</keyword>
<comment type="subcellular location">
    <subcellularLocation>
        <location evidence="6">Cytoplasm</location>
        <location evidence="6">P-body</location>
    </subcellularLocation>
</comment>
<dbReference type="Gene3D" id="1.10.287.3700">
    <property type="match status" value="1"/>
</dbReference>
<comment type="caution">
    <text evidence="9">The sequence shown here is derived from an EMBL/GenBank/DDBJ whole genome shotgun (WGS) entry which is preliminary data.</text>
</comment>
<dbReference type="FunFam" id="1.20.5.5160:FF:000002">
    <property type="entry name" value="PAN2-PAN3 deadenylation complex subunit PAN3"/>
    <property type="match status" value="1"/>
</dbReference>
<feature type="compositionally biased region" description="Basic and acidic residues" evidence="7">
    <location>
        <begin position="150"/>
        <end position="159"/>
    </location>
</feature>
<name>A0AA39I3D9_9BILA</name>
<keyword evidence="1 6" id="KW-0963">Cytoplasm</keyword>
<feature type="region of interest" description="Disordered" evidence="7">
    <location>
        <begin position="1"/>
        <end position="74"/>
    </location>
</feature>
<proteinExistence type="inferred from homology"/>
<dbReference type="GO" id="GO:0031251">
    <property type="term" value="C:PAN complex"/>
    <property type="evidence" value="ECO:0007669"/>
    <property type="project" value="UniProtKB-UniRule"/>
</dbReference>
<feature type="region of interest" description="Knob domain" evidence="6">
    <location>
        <begin position="510"/>
        <end position="613"/>
    </location>
</feature>
<dbReference type="Gene3D" id="1.10.510.10">
    <property type="entry name" value="Transferase(Phosphotransferase) domain 1"/>
    <property type="match status" value="1"/>
</dbReference>
<feature type="binding site" evidence="6">
    <location>
        <begin position="373"/>
        <end position="374"/>
    </location>
    <ligand>
        <name>ATP</name>
        <dbReference type="ChEBI" id="CHEBI:30616"/>
    </ligand>
</feature>
<evidence type="ECO:0000256" key="4">
    <source>
        <dbReference type="ARBA" id="ARBA00022840"/>
    </source>
</evidence>
<evidence type="ECO:0000313" key="10">
    <source>
        <dbReference type="Proteomes" id="UP001175271"/>
    </source>
</evidence>
<reference evidence="9" key="1">
    <citation type="submission" date="2023-06" db="EMBL/GenBank/DDBJ databases">
        <title>Genomic analysis of the entomopathogenic nematode Steinernema hermaphroditum.</title>
        <authorList>
            <person name="Schwarz E.M."/>
            <person name="Heppert J.K."/>
            <person name="Baniya A."/>
            <person name="Schwartz H.T."/>
            <person name="Tan C.-H."/>
            <person name="Antoshechkin I."/>
            <person name="Sternberg P.W."/>
            <person name="Goodrich-Blair H."/>
            <person name="Dillman A.R."/>
        </authorList>
    </citation>
    <scope>NUCLEOTIDE SEQUENCE</scope>
    <source>
        <strain evidence="9">PS9179</strain>
        <tissue evidence="9">Whole animal</tissue>
    </source>
</reference>
<dbReference type="HAMAP" id="MF_03181">
    <property type="entry name" value="PAN3"/>
    <property type="match status" value="1"/>
</dbReference>
<comment type="subunit">
    <text evidence="6">Homodimer. Forms a heterotrimer with a catalytic subunit PAN2 to form the poly(A)-nuclease (PAN) deadenylation complex. Interacts (via PAM-2 motif) with poly(A)-binding protein (via PABC domain), conferring substrate specificity of the enzyme complex.</text>
</comment>
<dbReference type="PANTHER" id="PTHR12272">
    <property type="entry name" value="DEADENYLATION COMPLEX SUBUNIT PAN3"/>
    <property type="match status" value="1"/>
</dbReference>
<feature type="compositionally biased region" description="Low complexity" evidence="7">
    <location>
        <begin position="13"/>
        <end position="26"/>
    </location>
</feature>
<feature type="binding site" evidence="6">
    <location>
        <position position="265"/>
    </location>
    <ligand>
        <name>ATP</name>
        <dbReference type="ChEBI" id="CHEBI:30616"/>
    </ligand>
</feature>
<comment type="domain">
    <text evidence="6">The pseudokinase domain, the coiled-coil (CC), and C-terminal knob domain (CK) form a structural unit (PKC) that forms an extensive high-affinity interaction surface for PAN2.</text>
</comment>
<organism evidence="9 10">
    <name type="scientific">Steinernema hermaphroditum</name>
    <dbReference type="NCBI Taxonomy" id="289476"/>
    <lineage>
        <taxon>Eukaryota</taxon>
        <taxon>Metazoa</taxon>
        <taxon>Ecdysozoa</taxon>
        <taxon>Nematoda</taxon>
        <taxon>Chromadorea</taxon>
        <taxon>Rhabditida</taxon>
        <taxon>Tylenchina</taxon>
        <taxon>Panagrolaimomorpha</taxon>
        <taxon>Strongyloidoidea</taxon>
        <taxon>Steinernematidae</taxon>
        <taxon>Steinernema</taxon>
    </lineage>
</organism>
<dbReference type="PANTHER" id="PTHR12272:SF11">
    <property type="entry name" value="PAN2-PAN3 DEADENYLATION COMPLEX SUBUNIT PAN3"/>
    <property type="match status" value="1"/>
</dbReference>
<dbReference type="SUPFAM" id="SSF56112">
    <property type="entry name" value="Protein kinase-like (PK-like)"/>
    <property type="match status" value="1"/>
</dbReference>
<dbReference type="GO" id="GO:0000289">
    <property type="term" value="P:nuclear-transcribed mRNA poly(A) tail shortening"/>
    <property type="evidence" value="ECO:0007669"/>
    <property type="project" value="UniProtKB-UniRule"/>
</dbReference>
<keyword evidence="3 6" id="KW-0547">Nucleotide-binding</keyword>
<comment type="domain">
    <text evidence="6">The N-terminal zinc finger binds to poly(A) RNA.</text>
</comment>
<keyword evidence="5 6" id="KW-0175">Coiled coil</keyword>
<dbReference type="GO" id="GO:0006397">
    <property type="term" value="P:mRNA processing"/>
    <property type="evidence" value="ECO:0007669"/>
    <property type="project" value="UniProtKB-KW"/>
</dbReference>
<feature type="compositionally biased region" description="Low complexity" evidence="7">
    <location>
        <begin position="35"/>
        <end position="45"/>
    </location>
</feature>
<feature type="compositionally biased region" description="Polar residues" evidence="7">
    <location>
        <begin position="137"/>
        <end position="148"/>
    </location>
</feature>
<comment type="function">
    <text evidence="6">Regulatory subunit of the poly(A)-nuclease (PAN) deadenylation complex, one of two cytoplasmic mRNA deadenylases involved in general and miRNA-mediated mRNA turnover. PAN specifically shortens poly(A) tails of RNA and the activity is stimulated by poly(A)-binding protein (PABP). PAN deadenylation is followed by rapid degradation of the shortened mRNA tails by the CCR4-NOT complex. Deadenylated mRNAs are then degraded by two alternative mechanisms, namely exosome-mediated 3'-5' exonucleolytic degradation, or deadenlyation-dependent mRNA decaping and subsequent 5'-3' exonucleolytic degradation by XRN1. PAN3 acts as a positive regulator for PAN activity, recruiting the catalytic subunit PAN2 to mRNA via its interaction with RNA and PABP, and to miRNA targets via its interaction with GW182 family proteins.</text>
</comment>
<evidence type="ECO:0000313" key="9">
    <source>
        <dbReference type="EMBL" id="KAK0417085.1"/>
    </source>
</evidence>
<comment type="similarity">
    <text evidence="6">Belongs to the protein kinase superfamily. PAN3 family.</text>
</comment>
<dbReference type="InterPro" id="IPR011009">
    <property type="entry name" value="Kinase-like_dom_sf"/>
</dbReference>
<dbReference type="Gene3D" id="1.20.5.5160">
    <property type="match status" value="1"/>
</dbReference>
<evidence type="ECO:0000256" key="5">
    <source>
        <dbReference type="ARBA" id="ARBA00023054"/>
    </source>
</evidence>
<comment type="domain">
    <text evidence="6">Contains a pseudokinase domain. The protein kinase domain is predicted to be catalytically inactive because some of the residues important for catalytic activity are substituted and it lacks the equivalent of the binding site for a peptide substrate. However, it has retained an ATP-binding site and ATP-binding is required for mRNA degradation, stimulating the activity of the PAN2 nuclease in vitro. The nucleotide-binding site is juxtaposed to the RNase active site of PAN2 in the complex and may actually bind nucleosides of a poly(A) RNA rather than ATP, feeding the poly(A)-tail to the active site of the deadenylase and thus increasing the efficiency with which this distributive enzyme degrades oligo(A) RNAs.</text>
</comment>
<evidence type="ECO:0000259" key="8">
    <source>
        <dbReference type="Pfam" id="PF18101"/>
    </source>
</evidence>
<keyword evidence="2 6" id="KW-0507">mRNA processing</keyword>
<dbReference type="Proteomes" id="UP001175271">
    <property type="component" value="Unassembled WGS sequence"/>
</dbReference>
<dbReference type="InterPro" id="IPR030844">
    <property type="entry name" value="PAN3"/>
</dbReference>
<feature type="binding site" evidence="6">
    <location>
        <begin position="314"/>
        <end position="321"/>
    </location>
    <ligand>
        <name>ATP</name>
        <dbReference type="ChEBI" id="CHEBI:30616"/>
    </ligand>
</feature>
<dbReference type="EMBL" id="JAUCMV010000002">
    <property type="protein sequence ID" value="KAK0417085.1"/>
    <property type="molecule type" value="Genomic_DNA"/>
</dbReference>
<dbReference type="GO" id="GO:0008143">
    <property type="term" value="F:poly(A) binding"/>
    <property type="evidence" value="ECO:0007669"/>
    <property type="project" value="TreeGrafter"/>
</dbReference>
<feature type="region of interest" description="Disordered" evidence="7">
    <location>
        <begin position="130"/>
        <end position="159"/>
    </location>
</feature>
<sequence length="613" mass="67303">MQTTPHEFRTFEPSSSCTTSTVPPGSRLAQYIGATPQQSSTSSSPRHSAWPQLVSQSQSIYSPHSRSSTNHMNSMVPSFGHMSISNNGVKAGSPLALSRGYPPLSVNGSPPDADSSAAASSFVQENFGGTTYFLPRPQQSESSPSLASNGDHDGFLNEPREYLSHSGSYMYQGPLSYLQKQHRTNGHSSFFINSDLRAELLKAQLAVQSRADASTLHGVPSTVEHYQNLTPIRSQSPLNGAINGEAGCSTFKAFSIKDGMPYILKRTKFRTLLQKHAQVIESWKHKICHSNVISLRDAFTSKAFGDSSLVFVFDYHPLAESLERKHFARGGAGSGQSNGGIIESVIWSYIIQLTSALRTIHQAGLAARTIALEKVLVVGRQRILLSDCATADVVSDNSVSAAQLEDLSALGRLVLCLAVGSVTAAKRAYLSSSIMYVTNQYSSDLKNVIMYLLNQQQVRKSVNDLMPMIGARFYAQLEAAQSHNDYLENELSKELENGRLFRLLAKINSIVERPELNMDATWSETGDRFLLKLFRDYLFHQVNEQGKPWMDLAHIVSCLNKLDAGVPDKVQLVSRDAENVLIVSYADLRRCFDVAFKELVAQQNGTDGFTGCV</sequence>
<comment type="caution">
    <text evidence="6">Lacks conserved residue(s) required for the propagation of feature annotation.</text>
</comment>
<protein>
    <recommendedName>
        <fullName evidence="6">PAN2-PAN3 deadenylation complex subunit PAN3</fullName>
    </recommendedName>
    <alternativeName>
        <fullName evidence="6">PAB1P-dependent poly(A)-specific ribonuclease</fullName>
    </alternativeName>
    <alternativeName>
        <fullName evidence="6">Poly(A)-nuclease deadenylation complex subunit 3</fullName>
        <shortName evidence="6">PAN deadenylation complex subunit 3</shortName>
    </alternativeName>
</protein>
<dbReference type="GO" id="GO:0010606">
    <property type="term" value="P:positive regulation of cytoplasmic mRNA processing body assembly"/>
    <property type="evidence" value="ECO:0007669"/>
    <property type="project" value="UniProtKB-UniRule"/>
</dbReference>
<dbReference type="FunFam" id="1.10.287.3700:FF:000001">
    <property type="entry name" value="PAN2-PAN3 deadenylation complex subunit PAN3"/>
    <property type="match status" value="1"/>
</dbReference>
<dbReference type="GO" id="GO:0005524">
    <property type="term" value="F:ATP binding"/>
    <property type="evidence" value="ECO:0007669"/>
    <property type="project" value="UniProtKB-UniRule"/>
</dbReference>
<feature type="compositionally biased region" description="Polar residues" evidence="7">
    <location>
        <begin position="53"/>
        <end position="74"/>
    </location>
</feature>
<accession>A0AA39I3D9</accession>
<evidence type="ECO:0000256" key="7">
    <source>
        <dbReference type="SAM" id="MobiDB-lite"/>
    </source>
</evidence>